<dbReference type="EMBL" id="VFRR01000029">
    <property type="protein sequence ID" value="TPE48758.1"/>
    <property type="molecule type" value="Genomic_DNA"/>
</dbReference>
<dbReference type="GO" id="GO:0005737">
    <property type="term" value="C:cytoplasm"/>
    <property type="evidence" value="ECO:0007669"/>
    <property type="project" value="TreeGrafter"/>
</dbReference>
<keyword evidence="6" id="KW-1185">Reference proteome</keyword>
<dbReference type="OrthoDB" id="9801669at2"/>
<evidence type="ECO:0000259" key="4">
    <source>
        <dbReference type="PROSITE" id="PS51186"/>
    </source>
</evidence>
<dbReference type="Pfam" id="PF13302">
    <property type="entry name" value="Acetyltransf_3"/>
    <property type="match status" value="1"/>
</dbReference>
<dbReference type="GO" id="GO:0008999">
    <property type="term" value="F:protein-N-terminal-alanine acetyltransferase activity"/>
    <property type="evidence" value="ECO:0007669"/>
    <property type="project" value="TreeGrafter"/>
</dbReference>
<evidence type="ECO:0000256" key="3">
    <source>
        <dbReference type="ARBA" id="ARBA00038502"/>
    </source>
</evidence>
<reference evidence="5 6" key="1">
    <citation type="submission" date="2019-06" db="EMBL/GenBank/DDBJ databases">
        <title>A novel bacterium of genus Marinomonas, isolated from coastal sand.</title>
        <authorList>
            <person name="Huang H."/>
            <person name="Mo K."/>
            <person name="Hu Y."/>
        </authorList>
    </citation>
    <scope>NUCLEOTIDE SEQUENCE [LARGE SCALE GENOMIC DNA]</scope>
    <source>
        <strain evidence="5 6">HB171799</strain>
    </source>
</reference>
<dbReference type="InterPro" id="IPR016181">
    <property type="entry name" value="Acyl_CoA_acyltransferase"/>
</dbReference>
<comment type="caution">
    <text evidence="5">The sequence shown here is derived from an EMBL/GenBank/DDBJ whole genome shotgun (WGS) entry which is preliminary data.</text>
</comment>
<dbReference type="Gene3D" id="3.40.630.30">
    <property type="match status" value="1"/>
</dbReference>
<dbReference type="Gene3D" id="3.30.70.100">
    <property type="match status" value="1"/>
</dbReference>
<dbReference type="AlphaFoldDB" id="A0A501WHD2"/>
<organism evidence="5 6">
    <name type="scientific">Maribrevibacterium harenarium</name>
    <dbReference type="NCBI Taxonomy" id="2589817"/>
    <lineage>
        <taxon>Bacteria</taxon>
        <taxon>Pseudomonadati</taxon>
        <taxon>Pseudomonadota</taxon>
        <taxon>Gammaproteobacteria</taxon>
        <taxon>Oceanospirillales</taxon>
        <taxon>Oceanospirillaceae</taxon>
        <taxon>Maribrevibacterium</taxon>
    </lineage>
</organism>
<dbReference type="PROSITE" id="PS51186">
    <property type="entry name" value="GNAT"/>
    <property type="match status" value="1"/>
</dbReference>
<keyword evidence="2" id="KW-0012">Acyltransferase</keyword>
<evidence type="ECO:0000313" key="6">
    <source>
        <dbReference type="Proteomes" id="UP000315901"/>
    </source>
</evidence>
<protein>
    <submittedName>
        <fullName evidence="5">GNAT family N-acetyltransferase</fullName>
    </submittedName>
</protein>
<accession>A0A501WHD2</accession>
<gene>
    <name evidence="5" type="ORF">FJM67_12860</name>
</gene>
<dbReference type="InterPro" id="IPR051531">
    <property type="entry name" value="N-acetyltransferase"/>
</dbReference>
<sequence>MFGVTLRTSTVADDVMLRVLLDKLEQLAREREGFIDCQWVLAETCEFSCYWHSQESADGWMNHPMLRRVVSIGNQCWFESYHISAFTVDRQDSHCFPHVDVASMRFPKIETPRGQLVVLGLEHVSLLHDYVNRFKAHLAPWEPERTDDYYSEETCRLRIREMRRDFLNDRGVVLCLLDKAGTRMFAYSNFSRFHRGISQSCELGYSVAADVEGQGYMNECLVAGIHYVTAELNIDRIEACYLPRNQRSGAVLSRLGFEKEGLAKNYLKINGVWEDHVLTALVLR</sequence>
<evidence type="ECO:0000256" key="2">
    <source>
        <dbReference type="ARBA" id="ARBA00023315"/>
    </source>
</evidence>
<evidence type="ECO:0000256" key="1">
    <source>
        <dbReference type="ARBA" id="ARBA00022679"/>
    </source>
</evidence>
<keyword evidence="1 5" id="KW-0808">Transferase</keyword>
<evidence type="ECO:0000313" key="5">
    <source>
        <dbReference type="EMBL" id="TPE48758.1"/>
    </source>
</evidence>
<dbReference type="SUPFAM" id="SSF55729">
    <property type="entry name" value="Acyl-CoA N-acyltransferases (Nat)"/>
    <property type="match status" value="1"/>
</dbReference>
<proteinExistence type="inferred from homology"/>
<comment type="similarity">
    <text evidence="3">Belongs to the acetyltransferase family. RimJ subfamily.</text>
</comment>
<dbReference type="PANTHER" id="PTHR43792">
    <property type="entry name" value="GNAT FAMILY, PUTATIVE (AFU_ORTHOLOGUE AFUA_3G00765)-RELATED-RELATED"/>
    <property type="match status" value="1"/>
</dbReference>
<dbReference type="PANTHER" id="PTHR43792:SF8">
    <property type="entry name" value="[RIBOSOMAL PROTEIN US5]-ALANINE N-ACETYLTRANSFERASE"/>
    <property type="match status" value="1"/>
</dbReference>
<name>A0A501WHD2_9GAMM</name>
<dbReference type="SUPFAM" id="SSF54909">
    <property type="entry name" value="Dimeric alpha+beta barrel"/>
    <property type="match status" value="1"/>
</dbReference>
<dbReference type="Proteomes" id="UP000315901">
    <property type="component" value="Unassembled WGS sequence"/>
</dbReference>
<dbReference type="InterPro" id="IPR000182">
    <property type="entry name" value="GNAT_dom"/>
</dbReference>
<feature type="domain" description="N-acetyltransferase" evidence="4">
    <location>
        <begin position="136"/>
        <end position="279"/>
    </location>
</feature>
<dbReference type="InterPro" id="IPR011008">
    <property type="entry name" value="Dimeric_a/b-barrel"/>
</dbReference>